<dbReference type="EMBL" id="BK029940">
    <property type="protein sequence ID" value="DAD55878.1"/>
    <property type="molecule type" value="Genomic_DNA"/>
</dbReference>
<organism evidence="1">
    <name type="scientific">Bacteriophage sp</name>
    <dbReference type="NCBI Taxonomy" id="38018"/>
    <lineage>
        <taxon>Viruses</taxon>
    </lineage>
</organism>
<accession>A0A8D9PEN4</accession>
<proteinExistence type="predicted"/>
<sequence length="70" mass="8389">MDSIPNGLFYARTTPTIKIKYKDFRELEDENVDFVEIDSSVPAPWRDIAFIGEWISEDNVEAKYYHYYLY</sequence>
<evidence type="ECO:0000313" key="1">
    <source>
        <dbReference type="EMBL" id="DAD55878.1"/>
    </source>
</evidence>
<name>A0A8D9PEN4_9VIRU</name>
<protein>
    <submittedName>
        <fullName evidence="1">Uncharacterized protein</fullName>
    </submittedName>
</protein>
<reference evidence="1" key="1">
    <citation type="journal article" date="2021" name="Proc. Natl. Acad. Sci. U.S.A.">
        <title>A Catalog of Tens of Thousands of Viruses from Human Metagenomes Reveals Hidden Associations with Chronic Diseases.</title>
        <authorList>
            <person name="Tisza M.J."/>
            <person name="Buck C.B."/>
        </authorList>
    </citation>
    <scope>NUCLEOTIDE SEQUENCE</scope>
    <source>
        <strain evidence="1">CtOZu12</strain>
    </source>
</reference>